<feature type="compositionally biased region" description="Basic and acidic residues" evidence="1">
    <location>
        <begin position="283"/>
        <end position="300"/>
    </location>
</feature>
<dbReference type="PANTHER" id="PTHR48125">
    <property type="entry name" value="LP07818P1"/>
    <property type="match status" value="1"/>
</dbReference>
<feature type="compositionally biased region" description="Polar residues" evidence="1">
    <location>
        <begin position="1269"/>
        <end position="1283"/>
    </location>
</feature>
<reference evidence="2 3" key="1">
    <citation type="submission" date="2023-08" db="EMBL/GenBank/DDBJ databases">
        <title>Annotated Genome Sequence of Vanrija albida AlHP1.</title>
        <authorList>
            <person name="Herzog R."/>
        </authorList>
    </citation>
    <scope>NUCLEOTIDE SEQUENCE [LARGE SCALE GENOMIC DNA]</scope>
    <source>
        <strain evidence="2 3">AlHP1</strain>
    </source>
</reference>
<feature type="compositionally biased region" description="Basic and acidic residues" evidence="1">
    <location>
        <begin position="1684"/>
        <end position="1700"/>
    </location>
</feature>
<dbReference type="EMBL" id="JBBXJM010000001">
    <property type="protein sequence ID" value="KAL1413431.1"/>
    <property type="molecule type" value="Genomic_DNA"/>
</dbReference>
<feature type="compositionally biased region" description="Low complexity" evidence="1">
    <location>
        <begin position="67"/>
        <end position="77"/>
    </location>
</feature>
<feature type="region of interest" description="Disordered" evidence="1">
    <location>
        <begin position="53"/>
        <end position="168"/>
    </location>
</feature>
<feature type="compositionally biased region" description="Low complexity" evidence="1">
    <location>
        <begin position="662"/>
        <end position="674"/>
    </location>
</feature>
<feature type="compositionally biased region" description="Basic residues" evidence="1">
    <location>
        <begin position="1426"/>
        <end position="1444"/>
    </location>
</feature>
<feature type="compositionally biased region" description="Basic and acidic residues" evidence="1">
    <location>
        <begin position="980"/>
        <end position="989"/>
    </location>
</feature>
<dbReference type="RefSeq" id="XP_069213375.1">
    <property type="nucleotide sequence ID" value="XM_069349831.1"/>
</dbReference>
<evidence type="ECO:0000313" key="2">
    <source>
        <dbReference type="EMBL" id="KAL1413431.1"/>
    </source>
</evidence>
<feature type="compositionally biased region" description="Low complexity" evidence="1">
    <location>
        <begin position="1252"/>
        <end position="1261"/>
    </location>
</feature>
<feature type="compositionally biased region" description="Acidic residues" evidence="1">
    <location>
        <begin position="127"/>
        <end position="141"/>
    </location>
</feature>
<feature type="compositionally biased region" description="Low complexity" evidence="1">
    <location>
        <begin position="416"/>
        <end position="426"/>
    </location>
</feature>
<feature type="compositionally biased region" description="Polar residues" evidence="1">
    <location>
        <begin position="444"/>
        <end position="455"/>
    </location>
</feature>
<feature type="compositionally biased region" description="Low complexity" evidence="1">
    <location>
        <begin position="1147"/>
        <end position="1157"/>
    </location>
</feature>
<protein>
    <submittedName>
        <fullName evidence="2">Uncharacterized protein</fullName>
    </submittedName>
</protein>
<dbReference type="GeneID" id="95982241"/>
<organism evidence="2 3">
    <name type="scientific">Vanrija albida</name>
    <dbReference type="NCBI Taxonomy" id="181172"/>
    <lineage>
        <taxon>Eukaryota</taxon>
        <taxon>Fungi</taxon>
        <taxon>Dikarya</taxon>
        <taxon>Basidiomycota</taxon>
        <taxon>Agaricomycotina</taxon>
        <taxon>Tremellomycetes</taxon>
        <taxon>Trichosporonales</taxon>
        <taxon>Trichosporonaceae</taxon>
        <taxon>Vanrija</taxon>
    </lineage>
</organism>
<feature type="region of interest" description="Disordered" evidence="1">
    <location>
        <begin position="1520"/>
        <end position="1549"/>
    </location>
</feature>
<gene>
    <name evidence="2" type="ORF">Q8F55_001198</name>
</gene>
<feature type="compositionally biased region" description="Acidic residues" evidence="1">
    <location>
        <begin position="351"/>
        <end position="364"/>
    </location>
</feature>
<feature type="region of interest" description="Disordered" evidence="1">
    <location>
        <begin position="1170"/>
        <end position="1313"/>
    </location>
</feature>
<feature type="compositionally biased region" description="Polar residues" evidence="1">
    <location>
        <begin position="747"/>
        <end position="763"/>
    </location>
</feature>
<feature type="compositionally biased region" description="Pro residues" evidence="1">
    <location>
        <begin position="1237"/>
        <end position="1251"/>
    </location>
</feature>
<feature type="compositionally biased region" description="Acidic residues" evidence="1">
    <location>
        <begin position="546"/>
        <end position="620"/>
    </location>
</feature>
<comment type="caution">
    <text evidence="2">The sequence shown here is derived from an EMBL/GenBank/DDBJ whole genome shotgun (WGS) entry which is preliminary data.</text>
</comment>
<feature type="compositionally biased region" description="Acidic residues" evidence="1">
    <location>
        <begin position="1055"/>
        <end position="1068"/>
    </location>
</feature>
<feature type="region of interest" description="Disordered" evidence="1">
    <location>
        <begin position="501"/>
        <end position="771"/>
    </location>
</feature>
<feature type="compositionally biased region" description="Low complexity" evidence="1">
    <location>
        <begin position="271"/>
        <end position="282"/>
    </location>
</feature>
<feature type="compositionally biased region" description="Basic and acidic residues" evidence="1">
    <location>
        <begin position="1811"/>
        <end position="1820"/>
    </location>
</feature>
<evidence type="ECO:0000313" key="3">
    <source>
        <dbReference type="Proteomes" id="UP001565368"/>
    </source>
</evidence>
<feature type="compositionally biased region" description="Low complexity" evidence="1">
    <location>
        <begin position="963"/>
        <end position="975"/>
    </location>
</feature>
<feature type="region of interest" description="Disordered" evidence="1">
    <location>
        <begin position="1666"/>
        <end position="1720"/>
    </location>
</feature>
<feature type="compositionally biased region" description="Polar residues" evidence="1">
    <location>
        <begin position="211"/>
        <end position="236"/>
    </location>
</feature>
<feature type="compositionally biased region" description="Basic and acidic residues" evidence="1">
    <location>
        <begin position="1125"/>
        <end position="1138"/>
    </location>
</feature>
<name>A0ABR3QGG0_9TREE</name>
<feature type="compositionally biased region" description="Polar residues" evidence="1">
    <location>
        <begin position="471"/>
        <end position="484"/>
    </location>
</feature>
<proteinExistence type="predicted"/>
<evidence type="ECO:0000256" key="1">
    <source>
        <dbReference type="SAM" id="MobiDB-lite"/>
    </source>
</evidence>
<feature type="compositionally biased region" description="Acidic residues" evidence="1">
    <location>
        <begin position="310"/>
        <end position="329"/>
    </location>
</feature>
<sequence length="1857" mass="197150">MSFGFDAPTPNVANALDFDSPSLQRILRGSGSVASDAFSPGASPLLPRRISRFAPISSDPPAPPAFTAPVSTAAVAADADRSNSFDAEEDTVIARQSPALSTRARSPAPEVDGEEEEDPPAAVAQETLEEDEEPEEEEEYDNLPVARSPSPGYSPSPGPEDDMDLEGDTVIIADESTEADEILPAETEVDVTVAHPPAREASPAVAVVAEQSLTVPPTATSSRARTEPPASSSPFVSRTGFRFFSPAASSVHEGLDEELDATPSESEKDSSPGPSTAAPAAPVREDRVVPQNDEEPHTDVLGDASAVEEPSLDVDTDADAVAVDEESFEADATAHTAEVGSGAADDHTADAEDDPYEDAEEAEVDQPTSSPRWSASTHRSSIADVLAPAHLIVSSTPEPNTSNTSSNDEAGPTTPSSSSIEVEASSPMAEDTEPSPEPGPISPVRNSVHTFSGTPRATVPEIDKQGFVPSSPMSPTNLSPALSSRLSSGLTLNFGAVAVGSPSRAPRLASPALNSRSSAVADEEREVNEPPVAPGNERSETSLEAPFEEEDTVEVPFEEGDTLEAPFEEGDTLDAPFEEDDTDEALPEGDTLDAPFEEGDTLDAPFDEEDSGEVPQDDSTTESAQPEAPAHVLDAFVVEEAPVHAGQREGQQPISTNEDAEVAQAPTTTQVPATESQGDSLLGKSTDEAIEPAESRHQHASAVHLEPEPTSPTVEPEVKVPSANASPVAHRQPSAPPTPVRKPVTAPLQQTPVTSSRPSSQSPAVAARSPYASTVSIARTLIFSEVSRSAAPRPPLVDYDSDSEDDLGANDTVEGITEAWDVTAADVRFDADATRAIRFEDAEIDDSRLDWNITAIAPVLGAAAAAWTSPRVTSPSLPALASPSRSLASRSPQTRPRTSNPIVPPSPAQSSRAPSVLPAGSPALCAREPSFLAPQSPARGTRVRSPLVAQSPARALSQPRVHSPALRSSVASSSVDLDEEAHRTLRHDAPPPSDGILPTSSPAKPVSVHPDEGVDEDEAEESADATVIANGHRDGEYAQEASRQVYGRHIAQHDDEADEEHPDGAEDNTNDHLDHGDGDDEMGDEDEGLDDESDNENEVEARDAPDEDDGRIVLALVSRGIVKVEPNEERDAPVKETRGALPVVESPAQQPPALQFPARIGIPSPFVLAAARSRASSSSQAAGPSQLAHEPSPAAGPSNGPLPSNTSSLANGSPVEDASSEPGPSNRRPPARAEVPAPAPPAPAPPPPPPAATSWRASRPRIPSALAQEISTRSATPSAQPSPVRSLHDELETAAAEHESVAESDESDSVSEPFNSVVDITSRDPYAAARAAAILKVNYEYVEHGILPDGTPGPITRPLQRTAEEIAEDIANRSMPDGTLDMASLVYDAELDLSYRADWSRSPSCFSSRAPDSPLPIPGGWGNRSSTKRKREGGHQSTARKKRHHDALLFTRKDWSTLNTVYRSERRKWIQECDGGARHEWDESRVVDAFIEKQQLAESDLVGRWSRDLLADYTTALGRRLTGNDKAGPRQPEASGADEEPEASRAELVPPSTIKRVIDWVWGVGTGRKRGSGGVVKRVQTPYVGNAAHAASPSDNPYDHDDSHATINYSRSRRSVSVQIPDGAGGLQLRTLDETFDIGDVTMAQTPSRPATRGLRPLEVASRAPAILEEEESESADEAEEAEESVRGDGDSAHGDHDFAPEEEDQRPKRPRRKYWQPASREYRYGAGDADNSRPLFAPVYPSLPDRSAAYTSVVSGTPRPLVKVRSGPADAIPFPLGGPSRSALPSNSTPNVLNIVRGFEASRQLDLSYESRRREKEKATVSGLRRVSSRVESLEESFERSGEGSSFERSVERSRE</sequence>
<feature type="region of interest" description="Disordered" evidence="1">
    <location>
        <begin position="1124"/>
        <end position="1157"/>
    </location>
</feature>
<feature type="compositionally biased region" description="Basic and acidic residues" evidence="1">
    <location>
        <begin position="1286"/>
        <end position="1301"/>
    </location>
</feature>
<dbReference type="PANTHER" id="PTHR48125:SF10">
    <property type="entry name" value="OS12G0136300 PROTEIN"/>
    <property type="match status" value="1"/>
</dbReference>
<feature type="compositionally biased region" description="Polar residues" evidence="1">
    <location>
        <begin position="1201"/>
        <end position="1211"/>
    </location>
</feature>
<feature type="compositionally biased region" description="Polar residues" evidence="1">
    <location>
        <begin position="366"/>
        <end position="380"/>
    </location>
</feature>
<feature type="compositionally biased region" description="Acidic residues" evidence="1">
    <location>
        <begin position="1668"/>
        <end position="1683"/>
    </location>
</feature>
<feature type="region of interest" description="Disordered" evidence="1">
    <location>
        <begin position="202"/>
        <end position="484"/>
    </location>
</feature>
<feature type="region of interest" description="Disordered" evidence="1">
    <location>
        <begin position="872"/>
        <end position="1111"/>
    </location>
</feature>
<feature type="compositionally biased region" description="Low complexity" evidence="1">
    <location>
        <begin position="874"/>
        <end position="892"/>
    </location>
</feature>
<feature type="region of interest" description="Disordered" evidence="1">
    <location>
        <begin position="1404"/>
        <end position="1444"/>
    </location>
</feature>
<feature type="compositionally biased region" description="Acidic residues" evidence="1">
    <location>
        <begin position="1077"/>
        <end position="1098"/>
    </location>
</feature>
<feature type="compositionally biased region" description="Low complexity" evidence="1">
    <location>
        <begin position="1170"/>
        <end position="1188"/>
    </location>
</feature>
<feature type="compositionally biased region" description="Acidic residues" evidence="1">
    <location>
        <begin position="1013"/>
        <end position="1023"/>
    </location>
</feature>
<dbReference type="Proteomes" id="UP001565368">
    <property type="component" value="Unassembled WGS sequence"/>
</dbReference>
<accession>A0ABR3QGG0</accession>
<keyword evidence="3" id="KW-1185">Reference proteome</keyword>
<feature type="region of interest" description="Disordered" evidence="1">
    <location>
        <begin position="1811"/>
        <end position="1857"/>
    </location>
</feature>
<feature type="compositionally biased region" description="Low complexity" evidence="1">
    <location>
        <begin position="394"/>
        <end position="407"/>
    </location>
</feature>
<feature type="compositionally biased region" description="Low complexity" evidence="1">
    <location>
        <begin position="711"/>
        <end position="722"/>
    </location>
</feature>